<evidence type="ECO:0000313" key="1">
    <source>
        <dbReference type="EMBL" id="SER50337.1"/>
    </source>
</evidence>
<evidence type="ECO:0000313" key="2">
    <source>
        <dbReference type="Proteomes" id="UP000183658"/>
    </source>
</evidence>
<proteinExistence type="predicted"/>
<sequence length="31" mass="3799">MFMLALKGKICFIEIRFRYKLLSDYIEQLKS</sequence>
<accession>A0A1H9PQ73</accession>
<dbReference type="Proteomes" id="UP000183658">
    <property type="component" value="Unassembled WGS sequence"/>
</dbReference>
<name>A0A1H9PQ73_FLAFI</name>
<gene>
    <name evidence="1" type="ORF">SAMN05444355_11410</name>
</gene>
<reference evidence="2" key="1">
    <citation type="submission" date="2016-10" db="EMBL/GenBank/DDBJ databases">
        <authorList>
            <person name="Varghese N."/>
            <person name="Submissions S."/>
        </authorList>
    </citation>
    <scope>NUCLEOTIDE SEQUENCE [LARGE SCALE GENOMIC DNA]</scope>
    <source>
        <strain evidence="2">DSM 15719</strain>
    </source>
</reference>
<keyword evidence="2" id="KW-1185">Reference proteome</keyword>
<protein>
    <submittedName>
        <fullName evidence="1">Uncharacterized protein</fullName>
    </submittedName>
</protein>
<dbReference type="AlphaFoldDB" id="A0A1H9PQ73"/>
<organism evidence="1 2">
    <name type="scientific">Flavobacterium frigoris</name>
    <dbReference type="NCBI Taxonomy" id="229204"/>
    <lineage>
        <taxon>Bacteria</taxon>
        <taxon>Pseudomonadati</taxon>
        <taxon>Bacteroidota</taxon>
        <taxon>Flavobacteriia</taxon>
        <taxon>Flavobacteriales</taxon>
        <taxon>Flavobacteriaceae</taxon>
        <taxon>Flavobacterium</taxon>
    </lineage>
</organism>
<dbReference type="EMBL" id="FOFZ01000014">
    <property type="protein sequence ID" value="SER50337.1"/>
    <property type="molecule type" value="Genomic_DNA"/>
</dbReference>